<feature type="domain" description="C2H2-type" evidence="7">
    <location>
        <begin position="71"/>
        <end position="99"/>
    </location>
</feature>
<reference evidence="8" key="1">
    <citation type="journal article" date="2012" name="Nat. Genet.">
        <title>Whole-genome sequence of Schistosoma haematobium.</title>
        <authorList>
            <person name="Young N.D."/>
            <person name="Jex A.R."/>
            <person name="Li B."/>
            <person name="Liu S."/>
            <person name="Yang L."/>
            <person name="Xiong Z."/>
            <person name="Li Y."/>
            <person name="Cantacessi C."/>
            <person name="Hall R.S."/>
            <person name="Xu X."/>
            <person name="Chen F."/>
            <person name="Wu X."/>
            <person name="Zerlotini A."/>
            <person name="Oliveira G."/>
            <person name="Hofmann A."/>
            <person name="Zhang G."/>
            <person name="Fang X."/>
            <person name="Kang Y."/>
            <person name="Campbell B.E."/>
            <person name="Loukas A."/>
            <person name="Ranganathan S."/>
            <person name="Rollinson D."/>
            <person name="Rinaldi G."/>
            <person name="Brindley P.J."/>
            <person name="Yang H."/>
            <person name="Wang J."/>
            <person name="Wang J."/>
            <person name="Gasser R.B."/>
        </authorList>
    </citation>
    <scope>NUCLEOTIDE SEQUENCE [LARGE SCALE GENOMIC DNA]</scope>
</reference>
<keyword evidence="4" id="KW-0862">Zinc</keyword>
<keyword evidence="1" id="KW-0479">Metal-binding</keyword>
<keyword evidence="3 6" id="KW-0863">Zinc-finger</keyword>
<dbReference type="InterPro" id="IPR050527">
    <property type="entry name" value="Snail/Krueppel_Znf"/>
</dbReference>
<evidence type="ECO:0000256" key="2">
    <source>
        <dbReference type="ARBA" id="ARBA00022737"/>
    </source>
</evidence>
<dbReference type="GO" id="GO:0000978">
    <property type="term" value="F:RNA polymerase II cis-regulatory region sequence-specific DNA binding"/>
    <property type="evidence" value="ECO:0007669"/>
    <property type="project" value="TreeGrafter"/>
</dbReference>
<dbReference type="Pfam" id="PF00096">
    <property type="entry name" value="zf-C2H2"/>
    <property type="match status" value="2"/>
</dbReference>
<sequence length="101" mass="11619">MKAHLPVKPGAKPIFRTKRPVPYAALELVDREFNRLQQAVQNYPCDQCSRTFRLKQYLIAHIQQVHEKRLAKCEVCGTTFASLGNLKKHEKSIHGGKYMIV</sequence>
<dbReference type="PROSITE" id="PS50157">
    <property type="entry name" value="ZINC_FINGER_C2H2_2"/>
    <property type="match status" value="2"/>
</dbReference>
<dbReference type="GO" id="GO:0008270">
    <property type="term" value="F:zinc ion binding"/>
    <property type="evidence" value="ECO:0007669"/>
    <property type="project" value="UniProtKB-KW"/>
</dbReference>
<dbReference type="InterPro" id="IPR013087">
    <property type="entry name" value="Znf_C2H2_type"/>
</dbReference>
<evidence type="ECO:0000313" key="8">
    <source>
        <dbReference type="EMBL" id="KGB41079.1"/>
    </source>
</evidence>
<organism evidence="8">
    <name type="scientific">Schistosoma haematobium</name>
    <name type="common">Blood fluke</name>
    <dbReference type="NCBI Taxonomy" id="6185"/>
    <lineage>
        <taxon>Eukaryota</taxon>
        <taxon>Metazoa</taxon>
        <taxon>Spiralia</taxon>
        <taxon>Lophotrochozoa</taxon>
        <taxon>Platyhelminthes</taxon>
        <taxon>Trematoda</taxon>
        <taxon>Digenea</taxon>
        <taxon>Strigeidida</taxon>
        <taxon>Schistosomatoidea</taxon>
        <taxon>Schistosomatidae</taxon>
        <taxon>Schistosoma</taxon>
    </lineage>
</organism>
<evidence type="ECO:0000256" key="6">
    <source>
        <dbReference type="PROSITE-ProRule" id="PRU00042"/>
    </source>
</evidence>
<feature type="domain" description="C2H2-type" evidence="7">
    <location>
        <begin position="43"/>
        <end position="71"/>
    </location>
</feature>
<dbReference type="AlphaFoldDB" id="A0A095A5Z4"/>
<dbReference type="Gene3D" id="3.30.160.60">
    <property type="entry name" value="Classic Zinc Finger"/>
    <property type="match status" value="2"/>
</dbReference>
<proteinExistence type="predicted"/>
<dbReference type="EMBL" id="KL251709">
    <property type="protein sequence ID" value="KGB41079.1"/>
    <property type="molecule type" value="Genomic_DNA"/>
</dbReference>
<keyword evidence="2" id="KW-0677">Repeat</keyword>
<accession>A0A095A5Z4</accession>
<evidence type="ECO:0000256" key="4">
    <source>
        <dbReference type="ARBA" id="ARBA00022833"/>
    </source>
</evidence>
<dbReference type="GO" id="GO:0000981">
    <property type="term" value="F:DNA-binding transcription factor activity, RNA polymerase II-specific"/>
    <property type="evidence" value="ECO:0007669"/>
    <property type="project" value="TreeGrafter"/>
</dbReference>
<dbReference type="SUPFAM" id="SSF57667">
    <property type="entry name" value="beta-beta-alpha zinc fingers"/>
    <property type="match status" value="1"/>
</dbReference>
<dbReference type="InterPro" id="IPR036236">
    <property type="entry name" value="Znf_C2H2_sf"/>
</dbReference>
<evidence type="ECO:0000256" key="5">
    <source>
        <dbReference type="ARBA" id="ARBA00023242"/>
    </source>
</evidence>
<dbReference type="PROSITE" id="PS00028">
    <property type="entry name" value="ZINC_FINGER_C2H2_1"/>
    <property type="match status" value="2"/>
</dbReference>
<protein>
    <submittedName>
        <fullName evidence="8">Myoneurin</fullName>
    </submittedName>
</protein>
<evidence type="ECO:0000256" key="3">
    <source>
        <dbReference type="ARBA" id="ARBA00022771"/>
    </source>
</evidence>
<dbReference type="SMART" id="SM00355">
    <property type="entry name" value="ZnF_C2H2"/>
    <property type="match status" value="2"/>
</dbReference>
<keyword evidence="5" id="KW-0539">Nucleus</keyword>
<gene>
    <name evidence="8" type="ORF">MS3_09580</name>
</gene>
<dbReference type="PANTHER" id="PTHR24388:SF53">
    <property type="entry name" value="CHORION TRANSCRIPTION FACTOR CF2-RELATED"/>
    <property type="match status" value="1"/>
</dbReference>
<evidence type="ECO:0000259" key="7">
    <source>
        <dbReference type="PROSITE" id="PS50157"/>
    </source>
</evidence>
<name>A0A095A5Z4_SCHHA</name>
<evidence type="ECO:0000256" key="1">
    <source>
        <dbReference type="ARBA" id="ARBA00022723"/>
    </source>
</evidence>
<dbReference type="PANTHER" id="PTHR24388">
    <property type="entry name" value="ZINC FINGER PROTEIN"/>
    <property type="match status" value="1"/>
</dbReference>